<keyword evidence="2" id="KW-0238">DNA-binding</keyword>
<keyword evidence="7" id="KW-1185">Reference proteome</keyword>
<feature type="domain" description="HTH luxR-type" evidence="4">
    <location>
        <begin position="152"/>
        <end position="217"/>
    </location>
</feature>
<dbReference type="RefSeq" id="WP_374039011.1">
    <property type="nucleotide sequence ID" value="NZ_CP169082.1"/>
</dbReference>
<organism evidence="6 7">
    <name type="scientific">Brevundimonas staleyi</name>
    <dbReference type="NCBI Taxonomy" id="74326"/>
    <lineage>
        <taxon>Bacteria</taxon>
        <taxon>Pseudomonadati</taxon>
        <taxon>Pseudomonadota</taxon>
        <taxon>Alphaproteobacteria</taxon>
        <taxon>Caulobacterales</taxon>
        <taxon>Caulobacteraceae</taxon>
        <taxon>Brevundimonas</taxon>
    </lineage>
</organism>
<dbReference type="Pfam" id="PF00196">
    <property type="entry name" value="GerE"/>
    <property type="match status" value="1"/>
</dbReference>
<dbReference type="SUPFAM" id="SSF52172">
    <property type="entry name" value="CheY-like"/>
    <property type="match status" value="1"/>
</dbReference>
<evidence type="ECO:0000313" key="7">
    <source>
        <dbReference type="Proteomes" id="UP001596152"/>
    </source>
</evidence>
<dbReference type="CDD" id="cd17535">
    <property type="entry name" value="REC_NarL-like"/>
    <property type="match status" value="1"/>
</dbReference>
<dbReference type="PROSITE" id="PS00622">
    <property type="entry name" value="HTH_LUXR_1"/>
    <property type="match status" value="1"/>
</dbReference>
<dbReference type="InterPro" id="IPR000792">
    <property type="entry name" value="Tscrpt_reg_LuxR_C"/>
</dbReference>
<keyword evidence="1 3" id="KW-0597">Phosphoprotein</keyword>
<dbReference type="Gene3D" id="3.40.50.2300">
    <property type="match status" value="1"/>
</dbReference>
<gene>
    <name evidence="6" type="ORF">ACFPIE_02945</name>
</gene>
<dbReference type="PROSITE" id="PS50043">
    <property type="entry name" value="HTH_LUXR_2"/>
    <property type="match status" value="1"/>
</dbReference>
<dbReference type="InterPro" id="IPR051015">
    <property type="entry name" value="EvgA-like"/>
</dbReference>
<reference evidence="7" key="1">
    <citation type="journal article" date="2019" name="Int. J. Syst. Evol. Microbiol.">
        <title>The Global Catalogue of Microorganisms (GCM) 10K type strain sequencing project: providing services to taxonomists for standard genome sequencing and annotation.</title>
        <authorList>
            <consortium name="The Broad Institute Genomics Platform"/>
            <consortium name="The Broad Institute Genome Sequencing Center for Infectious Disease"/>
            <person name="Wu L."/>
            <person name="Ma J."/>
        </authorList>
    </citation>
    <scope>NUCLEOTIDE SEQUENCE [LARGE SCALE GENOMIC DNA]</scope>
    <source>
        <strain evidence="7">JCM 12125</strain>
    </source>
</reference>
<name>A0ABW0FM89_9CAUL</name>
<dbReference type="CDD" id="cd06170">
    <property type="entry name" value="LuxR_C_like"/>
    <property type="match status" value="1"/>
</dbReference>
<dbReference type="PANTHER" id="PTHR45566:SF1">
    <property type="entry name" value="HTH-TYPE TRANSCRIPTIONAL REGULATOR YHJB-RELATED"/>
    <property type="match status" value="1"/>
</dbReference>
<dbReference type="SUPFAM" id="SSF46894">
    <property type="entry name" value="C-terminal effector domain of the bipartite response regulators"/>
    <property type="match status" value="1"/>
</dbReference>
<evidence type="ECO:0000256" key="3">
    <source>
        <dbReference type="PROSITE-ProRule" id="PRU00169"/>
    </source>
</evidence>
<feature type="domain" description="Response regulatory" evidence="5">
    <location>
        <begin position="18"/>
        <end position="134"/>
    </location>
</feature>
<protein>
    <submittedName>
        <fullName evidence="6">Response regulator</fullName>
    </submittedName>
</protein>
<sequence>MDKRRQTATGMGDKDLDRIVVADDHPLFRAALGSALARAAPGATIEETASLAGAREALGGGPVDLLLLDLKLSDSEGFAGLAEVRGDFPAVPVAVVSASEDGPTVRRALAFGAAGFIPKSATLQEMVEALEAILAGDNWSPPIPEADEDESMEARIASLTPSQLKILIGLQQGRLNKQIAYDLGVTEATIKAHLTSVFRKLGVHNRTQAVIAAQALVLES</sequence>
<dbReference type="Proteomes" id="UP001596152">
    <property type="component" value="Unassembled WGS sequence"/>
</dbReference>
<proteinExistence type="predicted"/>
<accession>A0ABW0FM89</accession>
<evidence type="ECO:0000259" key="5">
    <source>
        <dbReference type="PROSITE" id="PS50110"/>
    </source>
</evidence>
<dbReference type="PRINTS" id="PR00038">
    <property type="entry name" value="HTHLUXR"/>
</dbReference>
<comment type="caution">
    <text evidence="6">The sequence shown here is derived from an EMBL/GenBank/DDBJ whole genome shotgun (WGS) entry which is preliminary data.</text>
</comment>
<evidence type="ECO:0000259" key="4">
    <source>
        <dbReference type="PROSITE" id="PS50043"/>
    </source>
</evidence>
<dbReference type="InterPro" id="IPR058245">
    <property type="entry name" value="NreC/VraR/RcsB-like_REC"/>
</dbReference>
<dbReference type="EMBL" id="JBHSLF010000005">
    <property type="protein sequence ID" value="MFC5342855.1"/>
    <property type="molecule type" value="Genomic_DNA"/>
</dbReference>
<dbReference type="InterPro" id="IPR011006">
    <property type="entry name" value="CheY-like_superfamily"/>
</dbReference>
<dbReference type="InterPro" id="IPR016032">
    <property type="entry name" value="Sig_transdc_resp-reg_C-effctor"/>
</dbReference>
<dbReference type="InterPro" id="IPR001789">
    <property type="entry name" value="Sig_transdc_resp-reg_receiver"/>
</dbReference>
<dbReference type="PANTHER" id="PTHR45566">
    <property type="entry name" value="HTH-TYPE TRANSCRIPTIONAL REGULATOR YHJB-RELATED"/>
    <property type="match status" value="1"/>
</dbReference>
<dbReference type="SMART" id="SM00421">
    <property type="entry name" value="HTH_LUXR"/>
    <property type="match status" value="1"/>
</dbReference>
<feature type="modified residue" description="4-aspartylphosphate" evidence="3">
    <location>
        <position position="69"/>
    </location>
</feature>
<dbReference type="SMART" id="SM00448">
    <property type="entry name" value="REC"/>
    <property type="match status" value="1"/>
</dbReference>
<evidence type="ECO:0000256" key="1">
    <source>
        <dbReference type="ARBA" id="ARBA00022553"/>
    </source>
</evidence>
<dbReference type="PROSITE" id="PS50110">
    <property type="entry name" value="RESPONSE_REGULATORY"/>
    <property type="match status" value="1"/>
</dbReference>
<dbReference type="Pfam" id="PF00072">
    <property type="entry name" value="Response_reg"/>
    <property type="match status" value="1"/>
</dbReference>
<evidence type="ECO:0000313" key="6">
    <source>
        <dbReference type="EMBL" id="MFC5342855.1"/>
    </source>
</evidence>
<evidence type="ECO:0000256" key="2">
    <source>
        <dbReference type="ARBA" id="ARBA00023125"/>
    </source>
</evidence>